<organism evidence="2 3">
    <name type="scientific">Pseudoroseicyclus aestuarii</name>
    <dbReference type="NCBI Taxonomy" id="1795041"/>
    <lineage>
        <taxon>Bacteria</taxon>
        <taxon>Pseudomonadati</taxon>
        <taxon>Pseudomonadota</taxon>
        <taxon>Alphaproteobacteria</taxon>
        <taxon>Rhodobacterales</taxon>
        <taxon>Paracoccaceae</taxon>
        <taxon>Pseudoroseicyclus</taxon>
    </lineage>
</organism>
<reference evidence="2 3" key="1">
    <citation type="submission" date="2018-06" db="EMBL/GenBank/DDBJ databases">
        <title>Genomic Encyclopedia of Type Strains, Phase III (KMG-III): the genomes of soil and plant-associated and newly described type strains.</title>
        <authorList>
            <person name="Whitman W."/>
        </authorList>
    </citation>
    <scope>NUCLEOTIDE SEQUENCE [LARGE SCALE GENOMIC DNA]</scope>
    <source>
        <strain evidence="2 3">CECT 9025</strain>
    </source>
</reference>
<feature type="transmembrane region" description="Helical" evidence="1">
    <location>
        <begin position="86"/>
        <end position="106"/>
    </location>
</feature>
<keyword evidence="1" id="KW-1133">Transmembrane helix</keyword>
<gene>
    <name evidence="2" type="ORF">DFP88_101548</name>
</gene>
<feature type="transmembrane region" description="Helical" evidence="1">
    <location>
        <begin position="113"/>
        <end position="140"/>
    </location>
</feature>
<evidence type="ECO:0000256" key="1">
    <source>
        <dbReference type="SAM" id="Phobius"/>
    </source>
</evidence>
<evidence type="ECO:0000313" key="2">
    <source>
        <dbReference type="EMBL" id="PYE85874.1"/>
    </source>
</evidence>
<feature type="transmembrane region" description="Helical" evidence="1">
    <location>
        <begin position="31"/>
        <end position="49"/>
    </location>
</feature>
<feature type="transmembrane region" description="Helical" evidence="1">
    <location>
        <begin position="202"/>
        <end position="221"/>
    </location>
</feature>
<proteinExistence type="predicted"/>
<dbReference type="EMBL" id="QJTE01000001">
    <property type="protein sequence ID" value="PYE85874.1"/>
    <property type="molecule type" value="Genomic_DNA"/>
</dbReference>
<dbReference type="Pfam" id="PF11750">
    <property type="entry name" value="DUF3307"/>
    <property type="match status" value="1"/>
</dbReference>
<accession>A0A318T630</accession>
<dbReference type="AlphaFoldDB" id="A0A318T630"/>
<keyword evidence="1" id="KW-0812">Transmembrane</keyword>
<protein>
    <submittedName>
        <fullName evidence="2">Uncharacterized protein DUF3307</fullName>
    </submittedName>
</protein>
<dbReference type="InterPro" id="IPR021737">
    <property type="entry name" value="Phage_phiKZ_Orf197"/>
</dbReference>
<name>A0A318T630_9RHOB</name>
<feature type="transmembrane region" description="Helical" evidence="1">
    <location>
        <begin position="160"/>
        <end position="182"/>
    </location>
</feature>
<keyword evidence="1" id="KW-0472">Membrane</keyword>
<sequence length="235" mass="24247">MTETFAALLFAHVMADFVLQPDRMAQNKRHPLMLLAHGLVVLAVLLAVFGRLDIPLLYALALAHLALDAAKLLLPPGLRAFLGDQAAHLATLLITAVVAPALWSAAPWAGMALLPAAMAAAAGFVLATRAGGFAVGLLMAPWTDVALPPGLPGGGRLIGLLERALIFLLVLVAQPAGIGFLIAAKSVLRFETAKNEGPVGEYVIIGTLASFGWGIACAYATRGLMVALGAPLPAL</sequence>
<comment type="caution">
    <text evidence="2">The sequence shown here is derived from an EMBL/GenBank/DDBJ whole genome shotgun (WGS) entry which is preliminary data.</text>
</comment>
<dbReference type="Proteomes" id="UP000248311">
    <property type="component" value="Unassembled WGS sequence"/>
</dbReference>
<dbReference type="RefSeq" id="WP_110812887.1">
    <property type="nucleotide sequence ID" value="NZ_QJTE01000001.1"/>
</dbReference>
<evidence type="ECO:0000313" key="3">
    <source>
        <dbReference type="Proteomes" id="UP000248311"/>
    </source>
</evidence>
<keyword evidence="3" id="KW-1185">Reference proteome</keyword>
<dbReference type="OrthoDB" id="8536716at2"/>